<name>A0ABV6CA55_9GAMM</name>
<accession>A0ABV6CA55</accession>
<dbReference type="InterPro" id="IPR005488">
    <property type="entry name" value="Etherase_MurQ"/>
</dbReference>
<feature type="active site" evidence="3">
    <location>
        <position position="120"/>
    </location>
</feature>
<dbReference type="GO" id="GO:0016829">
    <property type="term" value="F:lyase activity"/>
    <property type="evidence" value="ECO:0007669"/>
    <property type="project" value="UniProtKB-KW"/>
</dbReference>
<comment type="pathway">
    <text evidence="3">Cell wall biogenesis; peptidoglycan recycling.</text>
</comment>
<evidence type="ECO:0000259" key="4">
    <source>
        <dbReference type="PROSITE" id="PS51464"/>
    </source>
</evidence>
<sequence>MSNTHEINLNEMITESRNDLTLSIDEVSTLEMLEIINGEDKKVALAVEKVIPEIAKAVDKIVEAFKIGGRLIYAGAGTSGRLGILDASECPPTFGTKPEQVVGLIAGGHTAIFKAVENAEDNLELGKSDLEALNFNKNDVLVGIAASGRTPYVQGAVQYAKSLGATTVFLGCNPAGILASMVDISIAPVVGAEVITGSSRLKAGTAQKLVLNMLTTGSMIRSGKVYGNLMVDVEATNKKLVIRQQKIVIDATGCSEEEAIAALIQSNRHCKTAIVMILSGVNAQEAKQLLKKHNGFVRQALNEVLNQI</sequence>
<dbReference type="Gene3D" id="1.10.8.1080">
    <property type="match status" value="1"/>
</dbReference>
<dbReference type="CDD" id="cd05007">
    <property type="entry name" value="SIS_Etherase"/>
    <property type="match status" value="1"/>
</dbReference>
<feature type="active site" description="Proton donor" evidence="3">
    <location>
        <position position="89"/>
    </location>
</feature>
<evidence type="ECO:0000256" key="2">
    <source>
        <dbReference type="ARBA" id="ARBA00023277"/>
    </source>
</evidence>
<dbReference type="InterPro" id="IPR001347">
    <property type="entry name" value="SIS_dom"/>
</dbReference>
<dbReference type="Pfam" id="PF22645">
    <property type="entry name" value="GKRP_SIS_N"/>
    <property type="match status" value="1"/>
</dbReference>
<dbReference type="Gene3D" id="3.40.50.10490">
    <property type="entry name" value="Glucose-6-phosphate isomerase like protein, domain 1"/>
    <property type="match status" value="1"/>
</dbReference>
<dbReference type="Proteomes" id="UP001589758">
    <property type="component" value="Unassembled WGS sequence"/>
</dbReference>
<comment type="miscellaneous">
    <text evidence="3">A lyase-type mechanism (elimination/hydration) is suggested for the cleavage of the lactyl ether bond of MurNAc 6-phosphate, with the formation of an alpha,beta-unsaturated aldehyde intermediate with (E)-stereochemistry, followed by the syn addition of water to give product.</text>
</comment>
<comment type="pathway">
    <text evidence="3">Amino-sugar metabolism; 1,6-anhydro-N-acetylmuramate degradation.</text>
</comment>
<dbReference type="EC" id="4.2.1.126" evidence="3"/>
<comment type="pathway">
    <text evidence="3">Amino-sugar metabolism; N-acetylmuramate degradation.</text>
</comment>
<dbReference type="InterPro" id="IPR005486">
    <property type="entry name" value="Glucokinase_regulatory_CS"/>
</dbReference>
<dbReference type="InterPro" id="IPR046348">
    <property type="entry name" value="SIS_dom_sf"/>
</dbReference>
<dbReference type="PANTHER" id="PTHR10088:SF4">
    <property type="entry name" value="GLUCOKINASE REGULATORY PROTEIN"/>
    <property type="match status" value="1"/>
</dbReference>
<keyword evidence="6" id="KW-1185">Reference proteome</keyword>
<comment type="catalytic activity">
    <reaction evidence="3">
        <text>N-acetyl-D-muramate 6-phosphate + H2O = N-acetyl-D-glucosamine 6-phosphate + (R)-lactate</text>
        <dbReference type="Rhea" id="RHEA:26410"/>
        <dbReference type="ChEBI" id="CHEBI:15377"/>
        <dbReference type="ChEBI" id="CHEBI:16004"/>
        <dbReference type="ChEBI" id="CHEBI:57513"/>
        <dbReference type="ChEBI" id="CHEBI:58722"/>
        <dbReference type="EC" id="4.2.1.126"/>
    </reaction>
</comment>
<dbReference type="PROSITE" id="PS51464">
    <property type="entry name" value="SIS"/>
    <property type="match status" value="1"/>
</dbReference>
<keyword evidence="2 3" id="KW-0119">Carbohydrate metabolism</keyword>
<comment type="function">
    <text evidence="3">Specifically catalyzes the cleavage of the D-lactyl ether substituent of MurNAc 6-phosphate, producing GlcNAc 6-phosphate and D-lactate. Together with AnmK, is also required for the utilization of anhydro-N-acetylmuramic acid (anhMurNAc) either imported from the medium or derived from its own cell wall murein, and thus plays a role in cell wall recycling.</text>
</comment>
<organism evidence="5 6">
    <name type="scientific">Thorsellia kenyensis</name>
    <dbReference type="NCBI Taxonomy" id="1549888"/>
    <lineage>
        <taxon>Bacteria</taxon>
        <taxon>Pseudomonadati</taxon>
        <taxon>Pseudomonadota</taxon>
        <taxon>Gammaproteobacteria</taxon>
        <taxon>Enterobacterales</taxon>
        <taxon>Thorselliaceae</taxon>
        <taxon>Thorsellia</taxon>
    </lineage>
</organism>
<comment type="caution">
    <text evidence="5">The sequence shown here is derived from an EMBL/GenBank/DDBJ whole genome shotgun (WGS) entry which is preliminary data.</text>
</comment>
<protein>
    <recommendedName>
        <fullName evidence="3">N-acetylmuramic acid 6-phosphate etherase</fullName>
        <shortName evidence="3">MurNAc-6-P etherase</shortName>
        <ecNumber evidence="3">4.2.1.126</ecNumber>
    </recommendedName>
    <alternativeName>
        <fullName evidence="3">N-acetylmuramic acid 6-phosphate hydrolase</fullName>
    </alternativeName>
    <alternativeName>
        <fullName evidence="3">N-acetylmuramic acid 6-phosphate lyase</fullName>
    </alternativeName>
</protein>
<feature type="domain" description="SIS" evidence="4">
    <location>
        <begin position="61"/>
        <end position="224"/>
    </location>
</feature>
<gene>
    <name evidence="3 5" type="primary">murQ</name>
    <name evidence="5" type="ORF">ACFFIT_07100</name>
</gene>
<dbReference type="NCBIfam" id="NF009222">
    <property type="entry name" value="PRK12570.1"/>
    <property type="match status" value="1"/>
</dbReference>
<dbReference type="PROSITE" id="PS01272">
    <property type="entry name" value="GCKR"/>
    <property type="match status" value="1"/>
</dbReference>
<evidence type="ECO:0000313" key="5">
    <source>
        <dbReference type="EMBL" id="MFC0179854.1"/>
    </source>
</evidence>
<dbReference type="InterPro" id="IPR040190">
    <property type="entry name" value="MURQ/GCKR"/>
</dbReference>
<evidence type="ECO:0000313" key="6">
    <source>
        <dbReference type="Proteomes" id="UP001589758"/>
    </source>
</evidence>
<comment type="induction">
    <text evidence="3">Induced by MurNAc 6-phosphate that releases the repressor MurR from the DNA. Repressed by MurR in the absence of MurNAc 6-phosphate.</text>
</comment>
<evidence type="ECO:0000256" key="1">
    <source>
        <dbReference type="ARBA" id="ARBA00023239"/>
    </source>
</evidence>
<evidence type="ECO:0000256" key="3">
    <source>
        <dbReference type="HAMAP-Rule" id="MF_00068"/>
    </source>
</evidence>
<dbReference type="PANTHER" id="PTHR10088">
    <property type="entry name" value="GLUCOKINASE REGULATORY PROTEIN"/>
    <property type="match status" value="1"/>
</dbReference>
<dbReference type="EMBL" id="JBHLXE010000077">
    <property type="protein sequence ID" value="MFC0179854.1"/>
    <property type="molecule type" value="Genomic_DNA"/>
</dbReference>
<dbReference type="HAMAP" id="MF_00068">
    <property type="entry name" value="MurQ"/>
    <property type="match status" value="1"/>
</dbReference>
<dbReference type="RefSeq" id="WP_385876963.1">
    <property type="nucleotide sequence ID" value="NZ_JBHLXE010000077.1"/>
</dbReference>
<dbReference type="SUPFAM" id="SSF53697">
    <property type="entry name" value="SIS domain"/>
    <property type="match status" value="1"/>
</dbReference>
<dbReference type="NCBIfam" id="NF003915">
    <property type="entry name" value="PRK05441.1"/>
    <property type="match status" value="1"/>
</dbReference>
<dbReference type="NCBIfam" id="TIGR00274">
    <property type="entry name" value="N-acetylmuramic acid 6-phosphate etherase"/>
    <property type="match status" value="1"/>
</dbReference>
<comment type="subunit">
    <text evidence="3">Homodimer.</text>
</comment>
<keyword evidence="1 3" id="KW-0456">Lyase</keyword>
<comment type="similarity">
    <text evidence="3">Belongs to the GCKR-like family. MurNAc-6-P etherase subfamily.</text>
</comment>
<reference evidence="5 6" key="1">
    <citation type="submission" date="2024-09" db="EMBL/GenBank/DDBJ databases">
        <authorList>
            <person name="Sun Q."/>
            <person name="Mori K."/>
        </authorList>
    </citation>
    <scope>NUCLEOTIDE SEQUENCE [LARGE SCALE GENOMIC DNA]</scope>
    <source>
        <strain evidence="5 6">CCM 8545</strain>
    </source>
</reference>
<proteinExistence type="evidence at transcript level"/>